<dbReference type="Proteomes" id="UP000633219">
    <property type="component" value="Unassembled WGS sequence"/>
</dbReference>
<organism evidence="2 3">
    <name type="scientific">Rhizobium setariae</name>
    <dbReference type="NCBI Taxonomy" id="2801340"/>
    <lineage>
        <taxon>Bacteria</taxon>
        <taxon>Pseudomonadati</taxon>
        <taxon>Pseudomonadota</taxon>
        <taxon>Alphaproteobacteria</taxon>
        <taxon>Hyphomicrobiales</taxon>
        <taxon>Rhizobiaceae</taxon>
        <taxon>Rhizobium/Agrobacterium group</taxon>
        <taxon>Rhizobium</taxon>
    </lineage>
</organism>
<dbReference type="InterPro" id="IPR036388">
    <property type="entry name" value="WH-like_DNA-bd_sf"/>
</dbReference>
<evidence type="ECO:0000313" key="2">
    <source>
        <dbReference type="EMBL" id="MBL0372249.1"/>
    </source>
</evidence>
<comment type="caution">
    <text evidence="2">The sequence shown here is derived from an EMBL/GenBank/DDBJ whole genome shotgun (WGS) entry which is preliminary data.</text>
</comment>
<accession>A0A937CNQ5</accession>
<dbReference type="RefSeq" id="WP_201656572.1">
    <property type="nucleotide sequence ID" value="NZ_JAEQNC010000004.1"/>
</dbReference>
<dbReference type="NCBIfam" id="TIGR00738">
    <property type="entry name" value="rrf2_super"/>
    <property type="match status" value="1"/>
</dbReference>
<dbReference type="GO" id="GO:0003677">
    <property type="term" value="F:DNA binding"/>
    <property type="evidence" value="ECO:0007669"/>
    <property type="project" value="UniProtKB-KW"/>
</dbReference>
<dbReference type="AlphaFoldDB" id="A0A937CNQ5"/>
<evidence type="ECO:0000313" key="3">
    <source>
        <dbReference type="Proteomes" id="UP000633219"/>
    </source>
</evidence>
<dbReference type="PANTHER" id="PTHR33221">
    <property type="entry name" value="WINGED HELIX-TURN-HELIX TRANSCRIPTIONAL REGULATOR, RRF2 FAMILY"/>
    <property type="match status" value="1"/>
</dbReference>
<dbReference type="Pfam" id="PF02082">
    <property type="entry name" value="Rrf2"/>
    <property type="match status" value="1"/>
</dbReference>
<keyword evidence="1" id="KW-0238">DNA-binding</keyword>
<dbReference type="Gene3D" id="1.10.10.10">
    <property type="entry name" value="Winged helix-like DNA-binding domain superfamily/Winged helix DNA-binding domain"/>
    <property type="match status" value="1"/>
</dbReference>
<dbReference type="EMBL" id="JAEQNC010000004">
    <property type="protein sequence ID" value="MBL0372249.1"/>
    <property type="molecule type" value="Genomic_DNA"/>
</dbReference>
<keyword evidence="3" id="KW-1185">Reference proteome</keyword>
<proteinExistence type="predicted"/>
<dbReference type="PANTHER" id="PTHR33221:SF4">
    <property type="entry name" value="HTH-TYPE TRANSCRIPTIONAL REPRESSOR NSRR"/>
    <property type="match status" value="1"/>
</dbReference>
<protein>
    <submittedName>
        <fullName evidence="2">Rrf2 family transcriptional regulator</fullName>
    </submittedName>
</protein>
<gene>
    <name evidence="2" type="ORF">JJB09_09420</name>
</gene>
<dbReference type="PROSITE" id="PS51197">
    <property type="entry name" value="HTH_RRF2_2"/>
    <property type="match status" value="1"/>
</dbReference>
<dbReference type="GO" id="GO:0005829">
    <property type="term" value="C:cytosol"/>
    <property type="evidence" value="ECO:0007669"/>
    <property type="project" value="TreeGrafter"/>
</dbReference>
<name>A0A937CNQ5_9HYPH</name>
<dbReference type="InterPro" id="IPR000944">
    <property type="entry name" value="Tscrpt_reg_Rrf2"/>
</dbReference>
<sequence>MQLTTFTDYGLRMLMYLAAQPEQQCSVREVADHYGISRNHLVKVAHRLSQLGFIDSTKGRGGGIRLSGEPASMRLGDIVLKLEPNMHIVECFDKSTNCCAITAICKAKDFFRQANQAFIDVLNKYTLSDTIVSGKSFLEIFALPQPTNPDRHKQS</sequence>
<dbReference type="GO" id="GO:0003700">
    <property type="term" value="F:DNA-binding transcription factor activity"/>
    <property type="evidence" value="ECO:0007669"/>
    <property type="project" value="TreeGrafter"/>
</dbReference>
<reference evidence="2" key="1">
    <citation type="submission" date="2021-01" db="EMBL/GenBank/DDBJ databases">
        <title>Rhizobium sp. strain KVB221 16S ribosomal RNA gene Genome sequencing and assembly.</title>
        <authorList>
            <person name="Kang M."/>
        </authorList>
    </citation>
    <scope>NUCLEOTIDE SEQUENCE</scope>
    <source>
        <strain evidence="2">KVB221</strain>
    </source>
</reference>
<dbReference type="InterPro" id="IPR036390">
    <property type="entry name" value="WH_DNA-bd_sf"/>
</dbReference>
<dbReference type="SUPFAM" id="SSF46785">
    <property type="entry name" value="Winged helix' DNA-binding domain"/>
    <property type="match status" value="1"/>
</dbReference>
<evidence type="ECO:0000256" key="1">
    <source>
        <dbReference type="ARBA" id="ARBA00023125"/>
    </source>
</evidence>